<evidence type="ECO:0000256" key="1">
    <source>
        <dbReference type="SAM" id="MobiDB-lite"/>
    </source>
</evidence>
<sequence length="295" mass="32577">MSFRITFFAQQTHPRLSTQELASKMCEYGRVGCTECAAIVLTAEGVCKYPQDCPVRASFKTMEEHQGLCGSCRMKKKRGNVVFQIVLDSGGIHVHTSASARKVGWRWLVNGIKRRLRNVRSSPLTEAKKLIRATGGLLIEASDWEGFTTSVRSSLTSNFTAKGTGQHRNLLEIAALEEANARAREAYPRLEGAGLSSTLAYEHLPERLSRRKNQSSGRGSTSAGQRRVHSTLRQPAAPLFGPTRAKERPVTLPTLASASITDLQPPLLPNDTFDNIERNIRRSRLNDEAGSYLVV</sequence>
<dbReference type="Proteomes" id="UP000887229">
    <property type="component" value="Unassembled WGS sequence"/>
</dbReference>
<evidence type="ECO:0000313" key="2">
    <source>
        <dbReference type="EMBL" id="KAG9257073.1"/>
    </source>
</evidence>
<name>A0A9P7ZSY5_9HYPO</name>
<gene>
    <name evidence="2" type="ORF">F5Z01DRAFT_633845</name>
</gene>
<dbReference type="RefSeq" id="XP_046120997.1">
    <property type="nucleotide sequence ID" value="XM_046261993.1"/>
</dbReference>
<dbReference type="GeneID" id="70292896"/>
<reference evidence="2" key="1">
    <citation type="journal article" date="2021" name="IMA Fungus">
        <title>Genomic characterization of three marine fungi, including Emericellopsis atlantica sp. nov. with signatures of a generalist lifestyle and marine biomass degradation.</title>
        <authorList>
            <person name="Hagestad O.C."/>
            <person name="Hou L."/>
            <person name="Andersen J.H."/>
            <person name="Hansen E.H."/>
            <person name="Altermark B."/>
            <person name="Li C."/>
            <person name="Kuhnert E."/>
            <person name="Cox R.J."/>
            <person name="Crous P.W."/>
            <person name="Spatafora J.W."/>
            <person name="Lail K."/>
            <person name="Amirebrahimi M."/>
            <person name="Lipzen A."/>
            <person name="Pangilinan J."/>
            <person name="Andreopoulos W."/>
            <person name="Hayes R.D."/>
            <person name="Ng V."/>
            <person name="Grigoriev I.V."/>
            <person name="Jackson S.A."/>
            <person name="Sutton T.D.S."/>
            <person name="Dobson A.D.W."/>
            <person name="Rama T."/>
        </authorList>
    </citation>
    <scope>NUCLEOTIDE SEQUENCE</scope>
    <source>
        <strain evidence="2">TS7</strain>
    </source>
</reference>
<keyword evidence="3" id="KW-1185">Reference proteome</keyword>
<feature type="region of interest" description="Disordered" evidence="1">
    <location>
        <begin position="205"/>
        <end position="248"/>
    </location>
</feature>
<proteinExistence type="predicted"/>
<dbReference type="EMBL" id="MU251246">
    <property type="protein sequence ID" value="KAG9257073.1"/>
    <property type="molecule type" value="Genomic_DNA"/>
</dbReference>
<feature type="compositionally biased region" description="Polar residues" evidence="1">
    <location>
        <begin position="214"/>
        <end position="224"/>
    </location>
</feature>
<accession>A0A9P7ZSY5</accession>
<protein>
    <submittedName>
        <fullName evidence="2">Uncharacterized protein</fullName>
    </submittedName>
</protein>
<dbReference type="AlphaFoldDB" id="A0A9P7ZSY5"/>
<organism evidence="2 3">
    <name type="scientific">Emericellopsis atlantica</name>
    <dbReference type="NCBI Taxonomy" id="2614577"/>
    <lineage>
        <taxon>Eukaryota</taxon>
        <taxon>Fungi</taxon>
        <taxon>Dikarya</taxon>
        <taxon>Ascomycota</taxon>
        <taxon>Pezizomycotina</taxon>
        <taxon>Sordariomycetes</taxon>
        <taxon>Hypocreomycetidae</taxon>
        <taxon>Hypocreales</taxon>
        <taxon>Bionectriaceae</taxon>
        <taxon>Emericellopsis</taxon>
    </lineage>
</organism>
<evidence type="ECO:0000313" key="3">
    <source>
        <dbReference type="Proteomes" id="UP000887229"/>
    </source>
</evidence>
<comment type="caution">
    <text evidence="2">The sequence shown here is derived from an EMBL/GenBank/DDBJ whole genome shotgun (WGS) entry which is preliminary data.</text>
</comment>